<evidence type="ECO:0000313" key="2">
    <source>
        <dbReference type="Proteomes" id="UP000244722"/>
    </source>
</evidence>
<evidence type="ECO:0000313" key="1">
    <source>
        <dbReference type="EMBL" id="PUU80355.1"/>
    </source>
</evidence>
<sequence length="96" mass="10756">MLATRIVLCVKVGFSLPPCSPQRPSARDFSGLCSSVLKASSGKNQSPAIMEINSENTQTIRKHSTVDYRLIHCSRPFLYRSGRAHRTTLVTIHKYH</sequence>
<dbReference type="Proteomes" id="UP000244722">
    <property type="component" value="Unassembled WGS sequence"/>
</dbReference>
<reference evidence="1 2" key="1">
    <citation type="submission" date="2017-04" db="EMBL/GenBank/DDBJ databases">
        <title>Draft genome sequence of Tuber borchii Vittad., a whitish edible truffle.</title>
        <authorList>
            <consortium name="DOE Joint Genome Institute"/>
            <person name="Murat C."/>
            <person name="Kuo A."/>
            <person name="Barry K.W."/>
            <person name="Clum A."/>
            <person name="Dockter R.B."/>
            <person name="Fauchery L."/>
            <person name="Iotti M."/>
            <person name="Kohler A."/>
            <person name="Labutti K."/>
            <person name="Lindquist E.A."/>
            <person name="Lipzen A."/>
            <person name="Ohm R.A."/>
            <person name="Wang M."/>
            <person name="Grigoriev I.V."/>
            <person name="Zambonelli A."/>
            <person name="Martin F.M."/>
        </authorList>
    </citation>
    <scope>NUCLEOTIDE SEQUENCE [LARGE SCALE GENOMIC DNA]</scope>
    <source>
        <strain evidence="1 2">Tbo3840</strain>
    </source>
</reference>
<dbReference type="AlphaFoldDB" id="A0A2T6ZY54"/>
<protein>
    <submittedName>
        <fullName evidence="1">Uncharacterized protein</fullName>
    </submittedName>
</protein>
<name>A0A2T6ZY54_TUBBO</name>
<comment type="caution">
    <text evidence="1">The sequence shown here is derived from an EMBL/GenBank/DDBJ whole genome shotgun (WGS) entry which is preliminary data.</text>
</comment>
<accession>A0A2T6ZY54</accession>
<proteinExistence type="predicted"/>
<organism evidence="1 2">
    <name type="scientific">Tuber borchii</name>
    <name type="common">White truffle</name>
    <dbReference type="NCBI Taxonomy" id="42251"/>
    <lineage>
        <taxon>Eukaryota</taxon>
        <taxon>Fungi</taxon>
        <taxon>Dikarya</taxon>
        <taxon>Ascomycota</taxon>
        <taxon>Pezizomycotina</taxon>
        <taxon>Pezizomycetes</taxon>
        <taxon>Pezizales</taxon>
        <taxon>Tuberaceae</taxon>
        <taxon>Tuber</taxon>
    </lineage>
</organism>
<gene>
    <name evidence="1" type="ORF">B9Z19DRAFT_1079604</name>
</gene>
<dbReference type="EMBL" id="NESQ01000067">
    <property type="protein sequence ID" value="PUU80355.1"/>
    <property type="molecule type" value="Genomic_DNA"/>
</dbReference>
<keyword evidence="2" id="KW-1185">Reference proteome</keyword>